<organism evidence="1 2">
    <name type="scientific">Vespula maculifrons</name>
    <name type="common">Eastern yellow jacket</name>
    <name type="synonym">Wasp</name>
    <dbReference type="NCBI Taxonomy" id="7453"/>
    <lineage>
        <taxon>Eukaryota</taxon>
        <taxon>Metazoa</taxon>
        <taxon>Ecdysozoa</taxon>
        <taxon>Arthropoda</taxon>
        <taxon>Hexapoda</taxon>
        <taxon>Insecta</taxon>
        <taxon>Pterygota</taxon>
        <taxon>Neoptera</taxon>
        <taxon>Endopterygota</taxon>
        <taxon>Hymenoptera</taxon>
        <taxon>Apocrita</taxon>
        <taxon>Aculeata</taxon>
        <taxon>Vespoidea</taxon>
        <taxon>Vespidae</taxon>
        <taxon>Vespinae</taxon>
        <taxon>Vespula</taxon>
    </lineage>
</organism>
<proteinExistence type="predicted"/>
<reference evidence="1 2" key="1">
    <citation type="journal article" date="2024" name="Ann. Entomol. Soc. Am.">
        <title>Genomic analyses of the southern and eastern yellowjacket wasps (Hymenoptera: Vespidae) reveal evolutionary signatures of social life.</title>
        <authorList>
            <person name="Catto M.A."/>
            <person name="Caine P.B."/>
            <person name="Orr S.E."/>
            <person name="Hunt B.G."/>
            <person name="Goodisman M.A.D."/>
        </authorList>
    </citation>
    <scope>NUCLEOTIDE SEQUENCE [LARGE SCALE GENOMIC DNA]</scope>
    <source>
        <strain evidence="1">232</strain>
        <tissue evidence="1">Head and thorax</tissue>
    </source>
</reference>
<dbReference type="Proteomes" id="UP001607303">
    <property type="component" value="Unassembled WGS sequence"/>
</dbReference>
<keyword evidence="2" id="KW-1185">Reference proteome</keyword>
<gene>
    <name evidence="1" type="ORF">V1477_007007</name>
</gene>
<dbReference type="EMBL" id="JAYRBN010000050">
    <property type="protein sequence ID" value="KAL2744465.1"/>
    <property type="molecule type" value="Genomic_DNA"/>
</dbReference>
<accession>A0ABD2CHC8</accession>
<comment type="caution">
    <text evidence="1">The sequence shown here is derived from an EMBL/GenBank/DDBJ whole genome shotgun (WGS) entry which is preliminary data.</text>
</comment>
<sequence length="111" mass="12724">MYLFKVSFLSYADEWTSQDTFLASNNGKLIITLWSGDTGLRETTTKSISVGLRPILISCYEFRRVNIAVFIVRILHKVKCGSGDTLPLVRRYKGPTDIQWFNLSTNFNEHT</sequence>
<protein>
    <submittedName>
        <fullName evidence="1">Uncharacterized protein</fullName>
    </submittedName>
</protein>
<evidence type="ECO:0000313" key="2">
    <source>
        <dbReference type="Proteomes" id="UP001607303"/>
    </source>
</evidence>
<name>A0ABD2CHC8_VESMC</name>
<dbReference type="AlphaFoldDB" id="A0ABD2CHC8"/>
<evidence type="ECO:0000313" key="1">
    <source>
        <dbReference type="EMBL" id="KAL2744465.1"/>
    </source>
</evidence>